<evidence type="ECO:0000259" key="2">
    <source>
        <dbReference type="Pfam" id="PF14420"/>
    </source>
</evidence>
<feature type="compositionally biased region" description="Basic and acidic residues" evidence="1">
    <location>
        <begin position="159"/>
        <end position="172"/>
    </location>
</feature>
<feature type="domain" description="DUF7767" evidence="4">
    <location>
        <begin position="595"/>
        <end position="686"/>
    </location>
</feature>
<evidence type="ECO:0000256" key="1">
    <source>
        <dbReference type="SAM" id="MobiDB-lite"/>
    </source>
</evidence>
<evidence type="ECO:0000259" key="3">
    <source>
        <dbReference type="Pfam" id="PF24465"/>
    </source>
</evidence>
<dbReference type="EMBL" id="MTYH01000016">
    <property type="protein sequence ID" value="PNP46258.1"/>
    <property type="molecule type" value="Genomic_DNA"/>
</dbReference>
<dbReference type="PANTHER" id="PTHR38788:SF5">
    <property type="entry name" value="CLR5 DOMAIN-CONTAINING PROTEIN"/>
    <property type="match status" value="1"/>
</dbReference>
<accession>A0A2K0TL64</accession>
<evidence type="ECO:0000259" key="4">
    <source>
        <dbReference type="Pfam" id="PF24962"/>
    </source>
</evidence>
<evidence type="ECO:0000313" key="6">
    <source>
        <dbReference type="Proteomes" id="UP000236546"/>
    </source>
</evidence>
<dbReference type="OrthoDB" id="4115389at2759"/>
<proteinExistence type="predicted"/>
<dbReference type="AlphaFoldDB" id="A0A2K0TL64"/>
<reference evidence="5 6" key="1">
    <citation type="submission" date="2017-02" db="EMBL/GenBank/DDBJ databases">
        <title>Genomes of Trichoderma spp. with biocontrol activity.</title>
        <authorList>
            <person name="Gardiner D."/>
            <person name="Kazan K."/>
            <person name="Vos C."/>
            <person name="Harvey P."/>
        </authorList>
    </citation>
    <scope>NUCLEOTIDE SEQUENCE [LARGE SCALE GENOMIC DNA]</scope>
    <source>
        <strain evidence="5 6">A5MH</strain>
    </source>
</reference>
<comment type="caution">
    <text evidence="5">The sequence shown here is derived from an EMBL/GenBank/DDBJ whole genome shotgun (WGS) entry which is preliminary data.</text>
</comment>
<feature type="compositionally biased region" description="Acidic residues" evidence="1">
    <location>
        <begin position="173"/>
        <end position="182"/>
    </location>
</feature>
<feature type="domain" description="Tri-helical" evidence="3">
    <location>
        <begin position="242"/>
        <end position="324"/>
    </location>
</feature>
<dbReference type="PANTHER" id="PTHR38788">
    <property type="entry name" value="CLR5 DOMAIN-CONTAINING PROTEIN"/>
    <property type="match status" value="1"/>
</dbReference>
<dbReference type="Proteomes" id="UP000236546">
    <property type="component" value="Unassembled WGS sequence"/>
</dbReference>
<sequence>MPVMGYDWESHKETCHRLYIREGWSLERIMDHLKTGFGFTPSRRAFQAQFRRWDFPLKTKSRCQDDRLLGRIKELWEQNFSPNEMIKILVDEGFDAGPHEIMKLRLKNRWLFRGPNNEKAKAIDTSTTNSNDELQLPENLEPSALLDAGESTLSLQHGEQGEGERGVDREDEREADAEDADEGVSNHALSTPSPGIGLDDDANATESAQHQTDKNKKKRNRFKTDASGAIVRFPSEMTIDDARSKLGLDKPTYRSLRVAFQNICTAMDVSKKSAGSEKWEAAKTRLLHIKPELYHKLWTPEDELESKQAALDVICTDIAKRMRSMDSKMSVAEVKNALGINPQEARDARVAFNEVLIEAGFTTKLDSTPTAQQWDDLRRLWGSRSDVIQKILDDIDSDPSNRLKVKALDVLSRDTLKRLRDNRASRSPKKQAQLDRIELDMSQFPNDLDTNHDDTGLLLGPRLSAGQIDLGDGLSPNALDDVSDASYTPQAILSPDNSGAITPYLPLSLQPSHVVGGSLDAPTAALRPQAPPLTTPQMFNSGDTPNVHLDSTVGQPLLLDSNAGTGFLNESYVAPPYGTTHPAAQLFHHNPPISTAYAVYFRMHPSSTFIPSEPLWIATMSSKSVQELRQAATDKLPGAACVRIEGVVKDSNGGEIPLVINNDEHLAAFFTYTLGETPTFSVLLVWKTGDAGRF</sequence>
<feature type="domain" description="Tri-helical" evidence="3">
    <location>
        <begin position="335"/>
        <end position="422"/>
    </location>
</feature>
<dbReference type="Pfam" id="PF24465">
    <property type="entry name" value="Tri-helical"/>
    <property type="match status" value="2"/>
</dbReference>
<evidence type="ECO:0000313" key="5">
    <source>
        <dbReference type="EMBL" id="PNP46258.1"/>
    </source>
</evidence>
<dbReference type="InterPro" id="IPR057940">
    <property type="entry name" value="Tri-helical_dom"/>
</dbReference>
<dbReference type="InterPro" id="IPR056669">
    <property type="entry name" value="DUF7767"/>
</dbReference>
<gene>
    <name evidence="5" type="ORF">TGAMA5MH_02293</name>
</gene>
<dbReference type="InterPro" id="IPR025676">
    <property type="entry name" value="Clr5_dom"/>
</dbReference>
<name>A0A2K0TL64_9HYPO</name>
<feature type="region of interest" description="Disordered" evidence="1">
    <location>
        <begin position="154"/>
        <end position="223"/>
    </location>
</feature>
<dbReference type="Pfam" id="PF14420">
    <property type="entry name" value="Clr5"/>
    <property type="match status" value="1"/>
</dbReference>
<organism evidence="5 6">
    <name type="scientific">Trichoderma gamsii</name>
    <dbReference type="NCBI Taxonomy" id="398673"/>
    <lineage>
        <taxon>Eukaryota</taxon>
        <taxon>Fungi</taxon>
        <taxon>Dikarya</taxon>
        <taxon>Ascomycota</taxon>
        <taxon>Pezizomycotina</taxon>
        <taxon>Sordariomycetes</taxon>
        <taxon>Hypocreomycetidae</taxon>
        <taxon>Hypocreales</taxon>
        <taxon>Hypocreaceae</taxon>
        <taxon>Trichoderma</taxon>
    </lineage>
</organism>
<protein>
    <submittedName>
        <fullName evidence="5">Uncharacterized protein</fullName>
    </submittedName>
</protein>
<dbReference type="Pfam" id="PF24962">
    <property type="entry name" value="DUF7767"/>
    <property type="match status" value="1"/>
</dbReference>
<feature type="domain" description="Clr5" evidence="2">
    <location>
        <begin position="4"/>
        <end position="56"/>
    </location>
</feature>